<evidence type="ECO:0000313" key="3">
    <source>
        <dbReference type="Proteomes" id="UP000693765"/>
    </source>
</evidence>
<organism evidence="2 3">
    <name type="scientific">Stenotrophomonas phage BUCT598</name>
    <dbReference type="NCBI Taxonomy" id="2834253"/>
    <lineage>
        <taxon>Viruses</taxon>
        <taxon>Duplodnaviria</taxon>
        <taxon>Heunggongvirae</taxon>
        <taxon>Uroviricota</taxon>
        <taxon>Caudoviricetes</taxon>
        <taxon>Autographivirales</taxon>
        <taxon>Autonotataviridae</taxon>
        <taxon>Gujervirinae</taxon>
        <taxon>Smasvirus</taxon>
        <taxon>Smasvirus BUCT598</taxon>
    </lineage>
</organism>
<evidence type="ECO:0000256" key="1">
    <source>
        <dbReference type="SAM" id="MobiDB-lite"/>
    </source>
</evidence>
<sequence>MGLLSGIKGIFGGGDTKKAAQIQAQATRDATAAAVANAGYAAEAAANQIRNTQLNEAATEYAKSLLQKPQEQVNVRLAPQDQVMTTDRTERRRGVRDTYLTGTPRSFFS</sequence>
<feature type="compositionally biased region" description="Basic and acidic residues" evidence="1">
    <location>
        <begin position="87"/>
        <end position="96"/>
    </location>
</feature>
<proteinExistence type="predicted"/>
<evidence type="ECO:0000313" key="2">
    <source>
        <dbReference type="EMBL" id="QWT56579.1"/>
    </source>
</evidence>
<reference evidence="2" key="1">
    <citation type="submission" date="2021-03" db="EMBL/GenBank/DDBJ databases">
        <authorList>
            <person name="Tong Y."/>
            <person name="Zhang W."/>
            <person name="Tian F."/>
            <person name="Li J."/>
            <person name="He X."/>
        </authorList>
    </citation>
    <scope>NUCLEOTIDE SEQUENCE</scope>
</reference>
<dbReference type="Proteomes" id="UP000693765">
    <property type="component" value="Segment"/>
</dbReference>
<protein>
    <submittedName>
        <fullName evidence="2">Uncharacterized protein</fullName>
    </submittedName>
</protein>
<dbReference type="EMBL" id="MW831865">
    <property type="protein sequence ID" value="QWT56579.1"/>
    <property type="molecule type" value="Genomic_DNA"/>
</dbReference>
<feature type="compositionally biased region" description="Polar residues" evidence="1">
    <location>
        <begin position="100"/>
        <end position="109"/>
    </location>
</feature>
<accession>A0A8F2F4I2</accession>
<name>A0A8F2F4I2_9CAUD</name>
<keyword evidence="3" id="KW-1185">Reference proteome</keyword>
<feature type="region of interest" description="Disordered" evidence="1">
    <location>
        <begin position="85"/>
        <end position="109"/>
    </location>
</feature>